<dbReference type="Proteomes" id="UP000614216">
    <property type="component" value="Unassembled WGS sequence"/>
</dbReference>
<evidence type="ECO:0000313" key="3">
    <source>
        <dbReference type="Proteomes" id="UP000614216"/>
    </source>
</evidence>
<dbReference type="RefSeq" id="WP_202855031.1">
    <property type="nucleotide sequence ID" value="NZ_JAEUGD010000014.1"/>
</dbReference>
<dbReference type="AlphaFoldDB" id="A0A937KB56"/>
<proteinExistence type="predicted"/>
<dbReference type="Pfam" id="PF04367">
    <property type="entry name" value="DUF502"/>
    <property type="match status" value="1"/>
</dbReference>
<organism evidence="2 3">
    <name type="scientific">Fulvivirga marina</name>
    <dbReference type="NCBI Taxonomy" id="2494733"/>
    <lineage>
        <taxon>Bacteria</taxon>
        <taxon>Pseudomonadati</taxon>
        <taxon>Bacteroidota</taxon>
        <taxon>Cytophagia</taxon>
        <taxon>Cytophagales</taxon>
        <taxon>Fulvivirgaceae</taxon>
        <taxon>Fulvivirga</taxon>
    </lineage>
</organism>
<evidence type="ECO:0000313" key="2">
    <source>
        <dbReference type="EMBL" id="MBL6445489.1"/>
    </source>
</evidence>
<keyword evidence="1" id="KW-0812">Transmembrane</keyword>
<name>A0A937KB56_9BACT</name>
<dbReference type="PANTHER" id="PTHR31876:SF26">
    <property type="entry name" value="PROTEIN LIKE COV 2"/>
    <property type="match status" value="1"/>
</dbReference>
<protein>
    <submittedName>
        <fullName evidence="2">DUF502 domain-containing protein</fullName>
    </submittedName>
</protein>
<accession>A0A937KB56</accession>
<keyword evidence="1" id="KW-0472">Membrane</keyword>
<dbReference type="InterPro" id="IPR007462">
    <property type="entry name" value="COV1-like"/>
</dbReference>
<dbReference type="EMBL" id="JAEUGD010000014">
    <property type="protein sequence ID" value="MBL6445489.1"/>
    <property type="molecule type" value="Genomic_DNA"/>
</dbReference>
<keyword evidence="1" id="KW-1133">Transmembrane helix</keyword>
<comment type="caution">
    <text evidence="2">The sequence shown here is derived from an EMBL/GenBank/DDBJ whole genome shotgun (WGS) entry which is preliminary data.</text>
</comment>
<feature type="transmembrane region" description="Helical" evidence="1">
    <location>
        <begin position="43"/>
        <end position="68"/>
    </location>
</feature>
<feature type="transmembrane region" description="Helical" evidence="1">
    <location>
        <begin position="12"/>
        <end position="31"/>
    </location>
</feature>
<reference evidence="2" key="1">
    <citation type="submission" date="2021-01" db="EMBL/GenBank/DDBJ databases">
        <title>Fulvivirga kasyanovii gen. nov., sp nov., a novel member of the phylum Bacteroidetes isolated from seawater in a mussel farm.</title>
        <authorList>
            <person name="Zhao L.-H."/>
            <person name="Wang Z.-J."/>
        </authorList>
    </citation>
    <scope>NUCLEOTIDE SEQUENCE</scope>
    <source>
        <strain evidence="2">29W222</strain>
    </source>
</reference>
<sequence length="195" mass="22060">MSKFTFNRFISYFFRGLLFVVPLALTIYIIYQTLEWLDGLIPVNIPGLGLIIIIVNITFLGYLASFFITRPFFDQLEKYLVKIPLVNIIYTSVKDLIGAFVGEQKRFNVPVTVAMTEDKSVLKVGFVTRNDLAEIDLPGYMSVYLPHSYNFSGNHFLVKKSNVKPLHMNGTNAMKFVVSGGVSGLEEEKKRDANS</sequence>
<evidence type="ECO:0000256" key="1">
    <source>
        <dbReference type="SAM" id="Phobius"/>
    </source>
</evidence>
<gene>
    <name evidence="2" type="ORF">JMN32_04170</name>
</gene>
<dbReference type="PANTHER" id="PTHR31876">
    <property type="entry name" value="COV-LIKE PROTEIN 1"/>
    <property type="match status" value="1"/>
</dbReference>
<keyword evidence="3" id="KW-1185">Reference proteome</keyword>